<keyword evidence="4" id="KW-0456">Lyase</keyword>
<dbReference type="Gene3D" id="3.90.1590.10">
    <property type="entry name" value="glutathione-dependent formaldehyde- activating enzyme (gfa)"/>
    <property type="match status" value="1"/>
</dbReference>
<organism evidence="7 8">
    <name type="scientific">Caulobacter mirabilis</name>
    <dbReference type="NCBI Taxonomy" id="69666"/>
    <lineage>
        <taxon>Bacteria</taxon>
        <taxon>Pseudomonadati</taxon>
        <taxon>Pseudomonadota</taxon>
        <taxon>Alphaproteobacteria</taxon>
        <taxon>Caulobacterales</taxon>
        <taxon>Caulobacteraceae</taxon>
        <taxon>Caulobacter</taxon>
    </lineage>
</organism>
<evidence type="ECO:0000313" key="7">
    <source>
        <dbReference type="EMBL" id="ATQ44802.1"/>
    </source>
</evidence>
<dbReference type="InterPro" id="IPR006913">
    <property type="entry name" value="CENP-V/GFA"/>
</dbReference>
<name>A0A2D2B3G4_9CAUL</name>
<dbReference type="PANTHER" id="PTHR33337:SF40">
    <property type="entry name" value="CENP-V_GFA DOMAIN-CONTAINING PROTEIN-RELATED"/>
    <property type="match status" value="1"/>
</dbReference>
<feature type="domain" description="CENP-V/GFA" evidence="6">
    <location>
        <begin position="17"/>
        <end position="124"/>
    </location>
</feature>
<dbReference type="Proteomes" id="UP000228945">
    <property type="component" value="Chromosome"/>
</dbReference>
<reference evidence="7 8" key="1">
    <citation type="submission" date="2017-10" db="EMBL/GenBank/DDBJ databases">
        <title>Genome sequence of Caulobacter mirabilis FWC38.</title>
        <authorList>
            <person name="Fiebig A."/>
            <person name="Crosson S."/>
        </authorList>
    </citation>
    <scope>NUCLEOTIDE SEQUENCE [LARGE SCALE GENOMIC DNA]</scope>
    <source>
        <strain evidence="7 8">FWC 38</strain>
    </source>
</reference>
<sequence length="172" mass="19749">MTKPAKPESEKRSAVQSEGRCACGVVRFEIDVPATWAWHDHSSATRRANTAAYMTWVGTWKRRFRLLDGEAAIVRWEDPEAKATRSFCGRCGTPLFLERHRSPKFINLPRALFATRTGREPRYHMYLDQQADWTWTGGPLSPLKGYPGVMQERPRKKRATPPSKDSLFEPED</sequence>
<dbReference type="AlphaFoldDB" id="A0A2D2B3G4"/>
<dbReference type="PANTHER" id="PTHR33337">
    <property type="entry name" value="GFA DOMAIN-CONTAINING PROTEIN"/>
    <property type="match status" value="1"/>
</dbReference>
<keyword evidence="3" id="KW-0862">Zinc</keyword>
<evidence type="ECO:0000256" key="5">
    <source>
        <dbReference type="SAM" id="MobiDB-lite"/>
    </source>
</evidence>
<evidence type="ECO:0000256" key="2">
    <source>
        <dbReference type="ARBA" id="ARBA00022723"/>
    </source>
</evidence>
<dbReference type="SUPFAM" id="SSF51316">
    <property type="entry name" value="Mss4-like"/>
    <property type="match status" value="1"/>
</dbReference>
<protein>
    <submittedName>
        <fullName evidence="7">Aldehyde-activating protein</fullName>
    </submittedName>
</protein>
<dbReference type="OrthoDB" id="8220639at2"/>
<evidence type="ECO:0000313" key="8">
    <source>
        <dbReference type="Proteomes" id="UP000228945"/>
    </source>
</evidence>
<keyword evidence="8" id="KW-1185">Reference proteome</keyword>
<evidence type="ECO:0000259" key="6">
    <source>
        <dbReference type="PROSITE" id="PS51891"/>
    </source>
</evidence>
<dbReference type="RefSeq" id="WP_099624050.1">
    <property type="nucleotide sequence ID" value="NZ_CP024201.1"/>
</dbReference>
<dbReference type="Pfam" id="PF04828">
    <property type="entry name" value="GFA"/>
    <property type="match status" value="1"/>
</dbReference>
<dbReference type="KEGG" id="cmb:CSW64_21640"/>
<feature type="region of interest" description="Disordered" evidence="5">
    <location>
        <begin position="144"/>
        <end position="172"/>
    </location>
</feature>
<gene>
    <name evidence="7" type="ORF">CSW64_21640</name>
</gene>
<comment type="similarity">
    <text evidence="1">Belongs to the Gfa family.</text>
</comment>
<accession>A0A2D2B3G4</accession>
<dbReference type="InterPro" id="IPR011057">
    <property type="entry name" value="Mss4-like_sf"/>
</dbReference>
<dbReference type="GO" id="GO:0046872">
    <property type="term" value="F:metal ion binding"/>
    <property type="evidence" value="ECO:0007669"/>
    <property type="project" value="UniProtKB-KW"/>
</dbReference>
<dbReference type="EMBL" id="CP024201">
    <property type="protein sequence ID" value="ATQ44802.1"/>
    <property type="molecule type" value="Genomic_DNA"/>
</dbReference>
<dbReference type="GO" id="GO:0016846">
    <property type="term" value="F:carbon-sulfur lyase activity"/>
    <property type="evidence" value="ECO:0007669"/>
    <property type="project" value="InterPro"/>
</dbReference>
<evidence type="ECO:0000256" key="1">
    <source>
        <dbReference type="ARBA" id="ARBA00005495"/>
    </source>
</evidence>
<evidence type="ECO:0000256" key="3">
    <source>
        <dbReference type="ARBA" id="ARBA00022833"/>
    </source>
</evidence>
<keyword evidence="2" id="KW-0479">Metal-binding</keyword>
<dbReference type="PROSITE" id="PS51891">
    <property type="entry name" value="CENP_V_GFA"/>
    <property type="match status" value="1"/>
</dbReference>
<evidence type="ECO:0000256" key="4">
    <source>
        <dbReference type="ARBA" id="ARBA00023239"/>
    </source>
</evidence>
<proteinExistence type="inferred from homology"/>